<keyword evidence="2" id="KW-1185">Reference proteome</keyword>
<evidence type="ECO:0000313" key="2">
    <source>
        <dbReference type="Proteomes" id="UP000886523"/>
    </source>
</evidence>
<evidence type="ECO:0000313" key="1">
    <source>
        <dbReference type="EMBL" id="KAF9504592.1"/>
    </source>
</evidence>
<proteinExistence type="predicted"/>
<protein>
    <submittedName>
        <fullName evidence="1">Uncharacterized protein</fullName>
    </submittedName>
</protein>
<dbReference type="Proteomes" id="UP000886523">
    <property type="component" value="Unassembled WGS sequence"/>
</dbReference>
<dbReference type="AlphaFoldDB" id="A0A9P6DJD0"/>
<gene>
    <name evidence="1" type="ORF">BS47DRAFT_660473</name>
</gene>
<reference evidence="1" key="1">
    <citation type="journal article" date="2020" name="Nat. Commun.">
        <title>Large-scale genome sequencing of mycorrhizal fungi provides insights into the early evolution of symbiotic traits.</title>
        <authorList>
            <person name="Miyauchi S."/>
            <person name="Kiss E."/>
            <person name="Kuo A."/>
            <person name="Drula E."/>
            <person name="Kohler A."/>
            <person name="Sanchez-Garcia M."/>
            <person name="Morin E."/>
            <person name="Andreopoulos B."/>
            <person name="Barry K.W."/>
            <person name="Bonito G."/>
            <person name="Buee M."/>
            <person name="Carver A."/>
            <person name="Chen C."/>
            <person name="Cichocki N."/>
            <person name="Clum A."/>
            <person name="Culley D."/>
            <person name="Crous P.W."/>
            <person name="Fauchery L."/>
            <person name="Girlanda M."/>
            <person name="Hayes R.D."/>
            <person name="Keri Z."/>
            <person name="LaButti K."/>
            <person name="Lipzen A."/>
            <person name="Lombard V."/>
            <person name="Magnuson J."/>
            <person name="Maillard F."/>
            <person name="Murat C."/>
            <person name="Nolan M."/>
            <person name="Ohm R.A."/>
            <person name="Pangilinan J."/>
            <person name="Pereira M.F."/>
            <person name="Perotto S."/>
            <person name="Peter M."/>
            <person name="Pfister S."/>
            <person name="Riley R."/>
            <person name="Sitrit Y."/>
            <person name="Stielow J.B."/>
            <person name="Szollosi G."/>
            <person name="Zifcakova L."/>
            <person name="Stursova M."/>
            <person name="Spatafora J.W."/>
            <person name="Tedersoo L."/>
            <person name="Vaario L.M."/>
            <person name="Yamada A."/>
            <person name="Yan M."/>
            <person name="Wang P."/>
            <person name="Xu J."/>
            <person name="Bruns T."/>
            <person name="Baldrian P."/>
            <person name="Vilgalys R."/>
            <person name="Dunand C."/>
            <person name="Henrissat B."/>
            <person name="Grigoriev I.V."/>
            <person name="Hibbett D."/>
            <person name="Nagy L.G."/>
            <person name="Martin F.M."/>
        </authorList>
    </citation>
    <scope>NUCLEOTIDE SEQUENCE</scope>
    <source>
        <strain evidence="1">UP504</strain>
    </source>
</reference>
<dbReference type="EMBL" id="MU129211">
    <property type="protein sequence ID" value="KAF9504592.1"/>
    <property type="molecule type" value="Genomic_DNA"/>
</dbReference>
<organism evidence="1 2">
    <name type="scientific">Hydnum rufescens UP504</name>
    <dbReference type="NCBI Taxonomy" id="1448309"/>
    <lineage>
        <taxon>Eukaryota</taxon>
        <taxon>Fungi</taxon>
        <taxon>Dikarya</taxon>
        <taxon>Basidiomycota</taxon>
        <taxon>Agaricomycotina</taxon>
        <taxon>Agaricomycetes</taxon>
        <taxon>Cantharellales</taxon>
        <taxon>Hydnaceae</taxon>
        <taxon>Hydnum</taxon>
    </lineage>
</organism>
<sequence>MAICADAKRWSGLNFLSRYVQRDQIITAISRHEQNLTDCFHAFQIVTSITASNPVGRLGMIAFPGSSVSGRPLLAPRNALVGNLGYRQSNYVNSIFGPQFPSKDCATCSNIRRVGQCLSKSARLCKDD</sequence>
<accession>A0A9P6DJD0</accession>
<dbReference type="OrthoDB" id="4760524at2759"/>
<comment type="caution">
    <text evidence="1">The sequence shown here is derived from an EMBL/GenBank/DDBJ whole genome shotgun (WGS) entry which is preliminary data.</text>
</comment>
<name>A0A9P6DJD0_9AGAM</name>